<gene>
    <name evidence="2" type="ORF">GALL_494360</name>
</gene>
<dbReference type="Gene3D" id="1.20.120.160">
    <property type="entry name" value="HPT domain"/>
    <property type="match status" value="1"/>
</dbReference>
<comment type="caution">
    <text evidence="2">The sequence shown here is derived from an EMBL/GenBank/DDBJ whole genome shotgun (WGS) entry which is preliminary data.</text>
</comment>
<organism evidence="2">
    <name type="scientific">mine drainage metagenome</name>
    <dbReference type="NCBI Taxonomy" id="410659"/>
    <lineage>
        <taxon>unclassified sequences</taxon>
        <taxon>metagenomes</taxon>
        <taxon>ecological metagenomes</taxon>
    </lineage>
</organism>
<proteinExistence type="predicted"/>
<evidence type="ECO:0000259" key="1">
    <source>
        <dbReference type="Pfam" id="PF01627"/>
    </source>
</evidence>
<evidence type="ECO:0000313" key="2">
    <source>
        <dbReference type="EMBL" id="OIQ68967.1"/>
    </source>
</evidence>
<dbReference type="SUPFAM" id="SSF47226">
    <property type="entry name" value="Histidine-containing phosphotransfer domain, HPT domain"/>
    <property type="match status" value="1"/>
</dbReference>
<dbReference type="EMBL" id="MLJW01004995">
    <property type="protein sequence ID" value="OIQ68967.1"/>
    <property type="molecule type" value="Genomic_DNA"/>
</dbReference>
<protein>
    <submittedName>
        <fullName evidence="2">Hpt domain protein</fullName>
    </submittedName>
</protein>
<dbReference type="AlphaFoldDB" id="A0A1J5PMH5"/>
<dbReference type="GO" id="GO:0000160">
    <property type="term" value="P:phosphorelay signal transduction system"/>
    <property type="evidence" value="ECO:0007669"/>
    <property type="project" value="InterPro"/>
</dbReference>
<name>A0A1J5PMH5_9ZZZZ</name>
<dbReference type="CDD" id="cd00088">
    <property type="entry name" value="HPT"/>
    <property type="match status" value="1"/>
</dbReference>
<dbReference type="InterPro" id="IPR008207">
    <property type="entry name" value="Sig_transdc_His_kin_Hpt_dom"/>
</dbReference>
<feature type="domain" description="HPt" evidence="1">
    <location>
        <begin position="21"/>
        <end position="79"/>
    </location>
</feature>
<accession>A0A1J5PMH5</accession>
<reference evidence="2" key="1">
    <citation type="submission" date="2016-10" db="EMBL/GenBank/DDBJ databases">
        <title>Sequence of Gallionella enrichment culture.</title>
        <authorList>
            <person name="Poehlein A."/>
            <person name="Muehling M."/>
            <person name="Daniel R."/>
        </authorList>
    </citation>
    <scope>NUCLEOTIDE SEQUENCE</scope>
</reference>
<dbReference type="Pfam" id="PF01627">
    <property type="entry name" value="Hpt"/>
    <property type="match status" value="1"/>
</dbReference>
<sequence length="110" mass="11781">MIDWQRVACLRAEIGEDDFAEVVALFLEEVDEALDRLNGATTPAASEAALHFLKGSALNIGFVDFAAICHAGEREAAAGKAVDARAISARYRASRQEFLGKHPPGRKPSG</sequence>
<dbReference type="InterPro" id="IPR036641">
    <property type="entry name" value="HPT_dom_sf"/>
</dbReference>